<dbReference type="InterPro" id="IPR009899">
    <property type="entry name" value="ArdA"/>
</dbReference>
<organism evidence="1 2">
    <name type="scientific">Chamaesiphon minutus (strain ATCC 27169 / PCC 6605)</name>
    <dbReference type="NCBI Taxonomy" id="1173020"/>
    <lineage>
        <taxon>Bacteria</taxon>
        <taxon>Bacillati</taxon>
        <taxon>Cyanobacteriota</taxon>
        <taxon>Cyanophyceae</taxon>
        <taxon>Gomontiellales</taxon>
        <taxon>Chamaesiphonaceae</taxon>
        <taxon>Chamaesiphon</taxon>
    </lineage>
</organism>
<evidence type="ECO:0000313" key="1">
    <source>
        <dbReference type="EMBL" id="AFY93110.1"/>
    </source>
</evidence>
<dbReference type="KEGG" id="cmp:Cha6605_2009"/>
<keyword evidence="2" id="KW-1185">Reference proteome</keyword>
<accession>K9UE50</accession>
<gene>
    <name evidence="1" type="ORF">Cha6605_2009</name>
</gene>
<dbReference type="EMBL" id="CP003600">
    <property type="protein sequence ID" value="AFY93110.1"/>
    <property type="molecule type" value="Genomic_DNA"/>
</dbReference>
<dbReference type="Pfam" id="PF07275">
    <property type="entry name" value="ArdA"/>
    <property type="match status" value="1"/>
</dbReference>
<dbReference type="OrthoDB" id="944647at2"/>
<dbReference type="InterPro" id="IPR041895">
    <property type="entry name" value="ArdA_dom1"/>
</dbReference>
<dbReference type="AlphaFoldDB" id="K9UE50"/>
<dbReference type="eggNOG" id="COG4734">
    <property type="taxonomic scope" value="Bacteria"/>
</dbReference>
<reference evidence="1 2" key="1">
    <citation type="submission" date="2012-05" db="EMBL/GenBank/DDBJ databases">
        <title>Finished chromosome of genome of Chamaesiphon sp. PCC 6605.</title>
        <authorList>
            <consortium name="US DOE Joint Genome Institute"/>
            <person name="Gugger M."/>
            <person name="Coursin T."/>
            <person name="Rippka R."/>
            <person name="Tandeau De Marsac N."/>
            <person name="Huntemann M."/>
            <person name="Wei C.-L."/>
            <person name="Han J."/>
            <person name="Detter J.C."/>
            <person name="Han C."/>
            <person name="Tapia R."/>
            <person name="Chen A."/>
            <person name="Kyrpides N."/>
            <person name="Mavromatis K."/>
            <person name="Markowitz V."/>
            <person name="Szeto E."/>
            <person name="Ivanova N."/>
            <person name="Pagani I."/>
            <person name="Pati A."/>
            <person name="Goodwin L."/>
            <person name="Nordberg H.P."/>
            <person name="Cantor M.N."/>
            <person name="Hua S.X."/>
            <person name="Woyke T."/>
            <person name="Kerfeld C.A."/>
        </authorList>
    </citation>
    <scope>NUCLEOTIDE SEQUENCE [LARGE SCALE GENOMIC DNA]</scope>
    <source>
        <strain evidence="2">ATCC 27169 / PCC 6605</strain>
    </source>
</reference>
<evidence type="ECO:0000313" key="2">
    <source>
        <dbReference type="Proteomes" id="UP000010366"/>
    </source>
</evidence>
<proteinExistence type="predicted"/>
<name>K9UE50_CHAP6</name>
<sequence length="175" mass="20510">MNDTETPRIYVACLSAYTNAHLHGEWIDVDRDSDEIRKDIKAMLSRSPMAKIEACEDWAIHSYEGFKGITIEEYESIDRVVELAQKLQEHGEAFAAYLDHYNFEDIKDFEDRYQGSYDNEQAFTEEHYSELIDKVEQAGLNPMYIDFEVWARDLFISEFTGVREGYEALYVFRNG</sequence>
<dbReference type="STRING" id="1173020.Cha6605_2009"/>
<dbReference type="RefSeq" id="WP_015159274.1">
    <property type="nucleotide sequence ID" value="NC_019697.1"/>
</dbReference>
<dbReference type="Proteomes" id="UP000010366">
    <property type="component" value="Chromosome"/>
</dbReference>
<dbReference type="Gene3D" id="3.10.20.480">
    <property type="entry name" value="Antirestriction protein ArdA, domain 1"/>
    <property type="match status" value="1"/>
</dbReference>
<protein>
    <submittedName>
        <fullName evidence="1">Antirestriction protein</fullName>
    </submittedName>
</protein>
<dbReference type="HOGENOM" id="CLU_083536_1_0_3"/>